<protein>
    <recommendedName>
        <fullName evidence="4">Reverse transcriptase</fullName>
    </recommendedName>
</protein>
<organism evidence="2 3">
    <name type="scientific">Pagothenia borchgrevinki</name>
    <name type="common">Bald rockcod</name>
    <name type="synonym">Trematomus borchgrevinki</name>
    <dbReference type="NCBI Taxonomy" id="8213"/>
    <lineage>
        <taxon>Eukaryota</taxon>
        <taxon>Metazoa</taxon>
        <taxon>Chordata</taxon>
        <taxon>Craniata</taxon>
        <taxon>Vertebrata</taxon>
        <taxon>Euteleostomi</taxon>
        <taxon>Actinopterygii</taxon>
        <taxon>Neopterygii</taxon>
        <taxon>Teleostei</taxon>
        <taxon>Neoteleostei</taxon>
        <taxon>Acanthomorphata</taxon>
        <taxon>Eupercaria</taxon>
        <taxon>Perciformes</taxon>
        <taxon>Notothenioidei</taxon>
        <taxon>Nototheniidae</taxon>
        <taxon>Pagothenia</taxon>
    </lineage>
</organism>
<evidence type="ECO:0008006" key="4">
    <source>
        <dbReference type="Google" id="ProtNLM"/>
    </source>
</evidence>
<accession>A0ABD2FW10</accession>
<dbReference type="Proteomes" id="UP001619887">
    <property type="component" value="Unassembled WGS sequence"/>
</dbReference>
<feature type="region of interest" description="Disordered" evidence="1">
    <location>
        <begin position="107"/>
        <end position="131"/>
    </location>
</feature>
<proteinExistence type="predicted"/>
<dbReference type="AlphaFoldDB" id="A0ABD2FW10"/>
<dbReference type="EMBL" id="JBIYXZ010002085">
    <property type="protein sequence ID" value="KAL3046002.1"/>
    <property type="molecule type" value="Genomic_DNA"/>
</dbReference>
<comment type="caution">
    <text evidence="2">The sequence shown here is derived from an EMBL/GenBank/DDBJ whole genome shotgun (WGS) entry which is preliminary data.</text>
</comment>
<reference evidence="2 3" key="2">
    <citation type="journal article" date="2024" name="G3 (Bethesda)">
        <title>The genome of the cryopelagic Antarctic bald notothen, Trematomus borchgrevinki.</title>
        <authorList>
            <person name="Rayamajhi N."/>
            <person name="Rivera-Colon A.G."/>
            <person name="Minhas B.F."/>
            <person name="Cheng C.C."/>
            <person name="Catchen J.M."/>
        </authorList>
    </citation>
    <scope>NUCLEOTIDE SEQUENCE [LARGE SCALE GENOMIC DNA]</scope>
    <source>
        <strain evidence="2">AGRC-2024</strain>
    </source>
</reference>
<reference evidence="2 3" key="1">
    <citation type="journal article" date="2022" name="G3 (Bethesda)">
        <title>Evaluating Illumina-, Nanopore-, and PacBio-based genome assembly strategies with the bald notothen, Trematomus borchgrevinki.</title>
        <authorList>
            <person name="Rayamajhi N."/>
            <person name="Cheng C.C."/>
            <person name="Catchen J.M."/>
        </authorList>
    </citation>
    <scope>NUCLEOTIDE SEQUENCE [LARGE SCALE GENOMIC DNA]</scope>
    <source>
        <strain evidence="2">AGRC-2024</strain>
    </source>
</reference>
<evidence type="ECO:0000313" key="2">
    <source>
        <dbReference type="EMBL" id="KAL3046002.1"/>
    </source>
</evidence>
<keyword evidence="3" id="KW-1185">Reference proteome</keyword>
<evidence type="ECO:0000256" key="1">
    <source>
        <dbReference type="SAM" id="MobiDB-lite"/>
    </source>
</evidence>
<evidence type="ECO:0000313" key="3">
    <source>
        <dbReference type="Proteomes" id="UP001619887"/>
    </source>
</evidence>
<name>A0ABD2FW10_PAGBO</name>
<gene>
    <name evidence="2" type="ORF">OYC64_004085</name>
</gene>
<dbReference type="PANTHER" id="PTHR47510">
    <property type="entry name" value="REVERSE TRANSCRIPTASE DOMAIN-CONTAINING PROTEIN"/>
    <property type="match status" value="1"/>
</dbReference>
<sequence length="131" mass="14494">MKCFERLVMKHIKSDLPHSLDPFQFAHRAKRSTEDAISSALHPGFTHLDTKDSHVRMLFIEFSPAFNTIIPQQLVCKLTNLGLNRFSATGCWTSSLPDPNLYGSATTHQAPSHSVWGPPKDVCSAPCSSPC</sequence>
<dbReference type="PANTHER" id="PTHR47510:SF3">
    <property type="entry name" value="ENDO_EXONUCLEASE_PHOSPHATASE DOMAIN-CONTAINING PROTEIN"/>
    <property type="match status" value="1"/>
</dbReference>